<dbReference type="InterPro" id="IPR050312">
    <property type="entry name" value="IolE/XylAMocC-like"/>
</dbReference>
<dbReference type="Gene3D" id="3.20.20.150">
    <property type="entry name" value="Divalent-metal-dependent TIM barrel enzymes"/>
    <property type="match status" value="1"/>
</dbReference>
<feature type="domain" description="Xylose isomerase-like TIM barrel" evidence="1">
    <location>
        <begin position="27"/>
        <end position="250"/>
    </location>
</feature>
<comment type="caution">
    <text evidence="2">The sequence shown here is derived from an EMBL/GenBank/DDBJ whole genome shotgun (WGS) entry which is preliminary data.</text>
</comment>
<dbReference type="InterPro" id="IPR013022">
    <property type="entry name" value="Xyl_isomerase-like_TIM-brl"/>
</dbReference>
<gene>
    <name evidence="2" type="ORF">OUY18_07295</name>
</gene>
<dbReference type="GO" id="GO:0016853">
    <property type="term" value="F:isomerase activity"/>
    <property type="evidence" value="ECO:0007669"/>
    <property type="project" value="UniProtKB-KW"/>
</dbReference>
<name>A0ABT4BT30_9FIRM</name>
<evidence type="ECO:0000313" key="3">
    <source>
        <dbReference type="Proteomes" id="UP001082703"/>
    </source>
</evidence>
<dbReference type="PANTHER" id="PTHR12110">
    <property type="entry name" value="HYDROXYPYRUVATE ISOMERASE"/>
    <property type="match status" value="1"/>
</dbReference>
<dbReference type="SUPFAM" id="SSF51658">
    <property type="entry name" value="Xylose isomerase-like"/>
    <property type="match status" value="1"/>
</dbReference>
<keyword evidence="2" id="KW-0413">Isomerase</keyword>
<keyword evidence="3" id="KW-1185">Reference proteome</keyword>
<accession>A0ABT4BT30</accession>
<evidence type="ECO:0000259" key="1">
    <source>
        <dbReference type="Pfam" id="PF01261"/>
    </source>
</evidence>
<proteinExistence type="predicted"/>
<sequence>MRSGISTACLYPMNLEQALSTLIGIDFHLFEVFINTSSELKPGYLRELKQMTEESGSCVKSIHPFTSGFESFLLFSDYERRFNDGLEFYKQYFQAANLLGAKILVLHGQRNDKRSRISENEYFEHYARLFELGESFGVTVAQENVNLFRSDDPKFITRMREYLRDECAFVLDIKQAVRGGEDPFEMCAAMGERLVHVHINDNKPGNDCLLPGKGIMDFDALTRMMLDYHYAGDLIVEVYRRDFKDVEELTSAKKVVESLIY</sequence>
<evidence type="ECO:0000313" key="2">
    <source>
        <dbReference type="EMBL" id="MCY1714054.1"/>
    </source>
</evidence>
<dbReference type="InterPro" id="IPR036237">
    <property type="entry name" value="Xyl_isomerase-like_sf"/>
</dbReference>
<dbReference type="Proteomes" id="UP001082703">
    <property type="component" value="Unassembled WGS sequence"/>
</dbReference>
<protein>
    <submittedName>
        <fullName evidence="2">Sugar phosphate isomerase/epimerase</fullName>
    </submittedName>
</protein>
<organism evidence="2 3">
    <name type="scientific">Caproiciproducens galactitolivorans</name>
    <dbReference type="NCBI Taxonomy" id="642589"/>
    <lineage>
        <taxon>Bacteria</taxon>
        <taxon>Bacillati</taxon>
        <taxon>Bacillota</taxon>
        <taxon>Clostridia</taxon>
        <taxon>Eubacteriales</taxon>
        <taxon>Acutalibacteraceae</taxon>
        <taxon>Caproiciproducens</taxon>
    </lineage>
</organism>
<dbReference type="Pfam" id="PF01261">
    <property type="entry name" value="AP_endonuc_2"/>
    <property type="match status" value="1"/>
</dbReference>
<dbReference type="EMBL" id="JAPOHA010000006">
    <property type="protein sequence ID" value="MCY1714054.1"/>
    <property type="molecule type" value="Genomic_DNA"/>
</dbReference>
<reference evidence="2 3" key="1">
    <citation type="submission" date="2022-11" db="EMBL/GenBank/DDBJ databases">
        <authorList>
            <person name="Caiyu Z."/>
        </authorList>
    </citation>
    <scope>NUCLEOTIDE SEQUENCE [LARGE SCALE GENOMIC DNA]</scope>
    <source>
        <strain evidence="2 3">YR-4</strain>
    </source>
</reference>
<dbReference type="RefSeq" id="WP_268058101.1">
    <property type="nucleotide sequence ID" value="NZ_JAPOHA010000006.1"/>
</dbReference>